<dbReference type="AlphaFoldDB" id="A0A345ZCY8"/>
<reference evidence="1 2" key="1">
    <citation type="submission" date="2017-12" db="EMBL/GenBank/DDBJ databases">
        <title>Chromulinavorax destructans is a abundant pathogen of dominant heterotrophic picoflagllates.</title>
        <authorList>
            <person name="Deeg C.M."/>
            <person name="Zimmer M."/>
            <person name="Suttle C.A."/>
        </authorList>
    </citation>
    <scope>NUCLEOTIDE SEQUENCE [LARGE SCALE GENOMIC DNA]</scope>
    <source>
        <strain evidence="1 2">SeV1</strain>
    </source>
</reference>
<organism evidence="1 2">
    <name type="scientific">Candidatus Chromulinivorax destructor</name>
    <dbReference type="NCBI Taxonomy" id="2066483"/>
    <lineage>
        <taxon>Bacteria</taxon>
        <taxon>Candidatus Babelota</taxon>
        <taxon>Candidatus Babeliae</taxon>
        <taxon>Candidatus Babeliales</taxon>
        <taxon>Candidatus Chromulinivoraceae</taxon>
        <taxon>Candidatus Chromulinivorax</taxon>
    </lineage>
</organism>
<name>A0A345ZCY8_9BACT</name>
<evidence type="ECO:0000313" key="1">
    <source>
        <dbReference type="EMBL" id="AXK61155.1"/>
    </source>
</evidence>
<dbReference type="RefSeq" id="WP_115586170.1">
    <property type="nucleotide sequence ID" value="NZ_CP025544.1"/>
</dbReference>
<dbReference type="KEGG" id="cdes:C0J27_05495"/>
<protein>
    <recommendedName>
        <fullName evidence="3">CopG family transcriptional regulator</fullName>
    </recommendedName>
</protein>
<sequence>MEIQKITTKLKTTIYISDEDEQLLDELFIKRMRDKNKTDRSALLCEGIRLLYAKEIGSSENHK</sequence>
<proteinExistence type="predicted"/>
<dbReference type="EMBL" id="CP025544">
    <property type="protein sequence ID" value="AXK61155.1"/>
    <property type="molecule type" value="Genomic_DNA"/>
</dbReference>
<gene>
    <name evidence="1" type="ORF">C0J27_05495</name>
</gene>
<keyword evidence="2" id="KW-1185">Reference proteome</keyword>
<evidence type="ECO:0008006" key="3">
    <source>
        <dbReference type="Google" id="ProtNLM"/>
    </source>
</evidence>
<dbReference type="Proteomes" id="UP000254834">
    <property type="component" value="Chromosome"/>
</dbReference>
<evidence type="ECO:0000313" key="2">
    <source>
        <dbReference type="Proteomes" id="UP000254834"/>
    </source>
</evidence>
<dbReference type="OrthoDB" id="9812269at2"/>
<accession>A0A345ZCY8</accession>